<dbReference type="Gene3D" id="3.40.630.10">
    <property type="entry name" value="Zn peptidases"/>
    <property type="match status" value="2"/>
</dbReference>
<sequence>MSRVEGLEPKEVFRYFEEISNIPRKSGDTKRISDYLVDFAKEHKLDFIQEDCGNVIIRKPATSGYEHIGTVMLQGHMDMVCEKNNNIDHNFDTDPIELVIKDDYIYANNTTLGADNGVALAFGLAILADDNIKHPRLEAVFTVDEETTMLGANELAVQNLDAMYMINLDTENEDELLLSCAGGAKSLLKLPIEYTMLHGNSLNAIIKVRGLKGGHSGMDADKNRGNANVIMGRVLYEINGRVNFEMISINGGAKNNAIPRECDTSIVINEKNKADLEDIVRIVENIVKKELNGIDDDFRLEIEYTDKHIDRVLSTISKQKIIDLLIIYSSGVTQMSLDIKDLVETSNNLGVIVTDEKNALVTFNCAIRSSIDSQVQYIIKKHEAIANLSGATIVIESIYPGWKYNKNSRLRKLFADTYRQMYDKDMKLEAIHAGLECGIMSKKMPDLDIISFGPNMYDIHTPNEHLSISSTKRTYEYLLKGLENMINIEKY</sequence>
<dbReference type="InterPro" id="IPR001160">
    <property type="entry name" value="Peptidase_M20C"/>
</dbReference>
<dbReference type="NCBIfam" id="TIGR01893">
    <property type="entry name" value="aa-his-dipept"/>
    <property type="match status" value="1"/>
</dbReference>
<evidence type="ECO:0000256" key="4">
    <source>
        <dbReference type="ARBA" id="ARBA00022723"/>
    </source>
</evidence>
<evidence type="ECO:0000256" key="1">
    <source>
        <dbReference type="ARBA" id="ARBA00001941"/>
    </source>
</evidence>
<dbReference type="BioCyc" id="EBAC796937-HMP:GMGH-1064-MONOMER"/>
<dbReference type="FunFam" id="3.40.630.10:FF:000072">
    <property type="entry name" value="Aminoacyl-histidine dipeptidase"/>
    <property type="match status" value="1"/>
</dbReference>
<dbReference type="GO" id="GO:0005829">
    <property type="term" value="C:cytosol"/>
    <property type="evidence" value="ECO:0007669"/>
    <property type="project" value="TreeGrafter"/>
</dbReference>
<evidence type="ECO:0000256" key="5">
    <source>
        <dbReference type="ARBA" id="ARBA00022801"/>
    </source>
</evidence>
<evidence type="ECO:0000259" key="18">
    <source>
        <dbReference type="Pfam" id="PF07687"/>
    </source>
</evidence>
<evidence type="ECO:0000256" key="7">
    <source>
        <dbReference type="ARBA" id="ARBA00023049"/>
    </source>
</evidence>
<dbReference type="Pfam" id="PF07687">
    <property type="entry name" value="M20_dimer"/>
    <property type="match status" value="1"/>
</dbReference>
<evidence type="ECO:0000256" key="12">
    <source>
        <dbReference type="ARBA" id="ARBA00061423"/>
    </source>
</evidence>
<name>G9WY11_9FIRM</name>
<dbReference type="SUPFAM" id="SSF55031">
    <property type="entry name" value="Bacterial exopeptidase dimerisation domain"/>
    <property type="match status" value="1"/>
</dbReference>
<dbReference type="EC" id="3.4.13.18" evidence="10"/>
<keyword evidence="3" id="KW-0645">Protease</keyword>
<dbReference type="PRINTS" id="PR00934">
    <property type="entry name" value="XHISDIPTASE"/>
</dbReference>
<dbReference type="GO" id="GO:0046872">
    <property type="term" value="F:metal ion binding"/>
    <property type="evidence" value="ECO:0007669"/>
    <property type="project" value="UniProtKB-KW"/>
</dbReference>
<feature type="domain" description="Peptidase M20 dimerisation" evidence="18">
    <location>
        <begin position="207"/>
        <end position="291"/>
    </location>
</feature>
<evidence type="ECO:0000256" key="10">
    <source>
        <dbReference type="ARBA" id="ARBA00038976"/>
    </source>
</evidence>
<proteinExistence type="inferred from homology"/>
<evidence type="ECO:0000256" key="9">
    <source>
        <dbReference type="ARBA" id="ARBA00036421"/>
    </source>
</evidence>
<gene>
    <name evidence="19" type="ORF">HMPREF9629_01062</name>
</gene>
<comment type="similarity">
    <text evidence="12">Belongs to the peptidase M20C family.</text>
</comment>
<dbReference type="PANTHER" id="PTHR43501:SF1">
    <property type="entry name" value="CYTOSOL NON-SPECIFIC DIPEPTIDASE"/>
    <property type="match status" value="1"/>
</dbReference>
<evidence type="ECO:0000256" key="17">
    <source>
        <dbReference type="ARBA" id="ARBA00078074"/>
    </source>
</evidence>
<dbReference type="PIRSF" id="PIRSF016599">
    <property type="entry name" value="Xaa-His_dipept"/>
    <property type="match status" value="1"/>
</dbReference>
<evidence type="ECO:0000313" key="20">
    <source>
        <dbReference type="Proteomes" id="UP000006437"/>
    </source>
</evidence>
<evidence type="ECO:0000256" key="16">
    <source>
        <dbReference type="ARBA" id="ARBA00077688"/>
    </source>
</evidence>
<dbReference type="CDD" id="cd03890">
    <property type="entry name" value="M20_pepD"/>
    <property type="match status" value="1"/>
</dbReference>
<keyword evidence="8" id="KW-0170">Cobalt</keyword>
<evidence type="ECO:0000256" key="13">
    <source>
        <dbReference type="ARBA" id="ARBA00071271"/>
    </source>
</evidence>
<dbReference type="InterPro" id="IPR002933">
    <property type="entry name" value="Peptidase_M20"/>
</dbReference>
<dbReference type="GO" id="GO:0070573">
    <property type="term" value="F:metallodipeptidase activity"/>
    <property type="evidence" value="ECO:0007669"/>
    <property type="project" value="TreeGrafter"/>
</dbReference>
<keyword evidence="7" id="KW-0482">Metalloprotease</keyword>
<protein>
    <recommendedName>
        <fullName evidence="13">Cytosol non-specific dipeptidase</fullName>
        <ecNumber evidence="10">3.4.13.18</ecNumber>
    </recommendedName>
    <alternativeName>
        <fullName evidence="16">Aminoacyl-histidine dipeptidase</fullName>
    </alternativeName>
    <alternativeName>
        <fullName evidence="15">Beta-alanyl-histidine dipeptidase</fullName>
    </alternativeName>
    <alternativeName>
        <fullName evidence="14">Carnosinase</fullName>
    </alternativeName>
    <alternativeName>
        <fullName evidence="11">Peptidase D</fullName>
    </alternativeName>
    <alternativeName>
        <fullName evidence="17">Xaa-His dipeptidase</fullName>
    </alternativeName>
</protein>
<comment type="cofactor">
    <cofactor evidence="2">
        <name>Zn(2+)</name>
        <dbReference type="ChEBI" id="CHEBI:29105"/>
    </cofactor>
</comment>
<evidence type="ECO:0000256" key="14">
    <source>
        <dbReference type="ARBA" id="ARBA00075285"/>
    </source>
</evidence>
<organism evidence="19 20">
    <name type="scientific">Peptoanaerobacter stomatis</name>
    <dbReference type="NCBI Taxonomy" id="796937"/>
    <lineage>
        <taxon>Bacteria</taxon>
        <taxon>Bacillati</taxon>
        <taxon>Bacillota</taxon>
        <taxon>Clostridia</taxon>
        <taxon>Peptostreptococcales</taxon>
        <taxon>Filifactoraceae</taxon>
        <taxon>Peptoanaerobacter</taxon>
    </lineage>
</organism>
<evidence type="ECO:0000256" key="11">
    <source>
        <dbReference type="ARBA" id="ARBA00044252"/>
    </source>
</evidence>
<reference evidence="19 20" key="1">
    <citation type="submission" date="2011-08" db="EMBL/GenBank/DDBJ databases">
        <title>The Genome Sequence of Eubacteriaceae bacterium ACC19a.</title>
        <authorList>
            <consortium name="The Broad Institute Genome Sequencing Platform"/>
            <person name="Earl A."/>
            <person name="Ward D."/>
            <person name="Feldgarden M."/>
            <person name="Gevers D."/>
            <person name="Sizova M."/>
            <person name="Hazen A."/>
            <person name="Epstein S."/>
            <person name="Young S.K."/>
            <person name="Zeng Q."/>
            <person name="Gargeya S."/>
            <person name="Fitzgerald M."/>
            <person name="Haas B."/>
            <person name="Abouelleil A."/>
            <person name="Alvarado L."/>
            <person name="Arachchi H.M."/>
            <person name="Berlin A."/>
            <person name="Brown A."/>
            <person name="Chapman S.B."/>
            <person name="Chen Z."/>
            <person name="Dunbar C."/>
            <person name="Freedman E."/>
            <person name="Gearin G."/>
            <person name="Gellesch M."/>
            <person name="Goldberg J."/>
            <person name="Griggs A."/>
            <person name="Gujja S."/>
            <person name="Heiman D."/>
            <person name="Howarth C."/>
            <person name="Larson L."/>
            <person name="Lui A."/>
            <person name="MacDonald P.J.P."/>
            <person name="Montmayeur A."/>
            <person name="Murphy C."/>
            <person name="Neiman D."/>
            <person name="Pearson M."/>
            <person name="Priest M."/>
            <person name="Roberts A."/>
            <person name="Saif S."/>
            <person name="Shea T."/>
            <person name="Shenoy N."/>
            <person name="Sisk P."/>
            <person name="Stolte C."/>
            <person name="Sykes S."/>
            <person name="Wortman J."/>
            <person name="Nusbaum C."/>
            <person name="Birren B."/>
        </authorList>
    </citation>
    <scope>NUCLEOTIDE SEQUENCE [LARGE SCALE GENOMIC DNA]</scope>
    <source>
        <strain evidence="19 20">ACC19a</strain>
    </source>
</reference>
<dbReference type="PATRIC" id="fig|796937.3.peg.254"/>
<evidence type="ECO:0000256" key="8">
    <source>
        <dbReference type="ARBA" id="ARBA00023285"/>
    </source>
</evidence>
<comment type="catalytic activity">
    <reaction evidence="9">
        <text>Hydrolysis of dipeptides, preferentially hydrophobic dipeptides including prolyl amino acids.</text>
        <dbReference type="EC" id="3.4.13.18"/>
    </reaction>
</comment>
<dbReference type="AlphaFoldDB" id="G9WY11"/>
<dbReference type="SUPFAM" id="SSF53187">
    <property type="entry name" value="Zn-dependent exopeptidases"/>
    <property type="match status" value="1"/>
</dbReference>
<comment type="caution">
    <text evidence="19">The sequence shown here is derived from an EMBL/GenBank/DDBJ whole genome shotgun (WGS) entry which is preliminary data.</text>
</comment>
<keyword evidence="5" id="KW-0378">Hydrolase</keyword>
<dbReference type="GO" id="GO:0006508">
    <property type="term" value="P:proteolysis"/>
    <property type="evidence" value="ECO:0007669"/>
    <property type="project" value="UniProtKB-KW"/>
</dbReference>
<dbReference type="Proteomes" id="UP000006437">
    <property type="component" value="Unassembled WGS sequence"/>
</dbReference>
<dbReference type="InterPro" id="IPR036264">
    <property type="entry name" value="Bact_exopeptidase_dim_dom"/>
</dbReference>
<evidence type="ECO:0000256" key="15">
    <source>
        <dbReference type="ARBA" id="ARBA00076004"/>
    </source>
</evidence>
<dbReference type="HOGENOM" id="CLU_028526_0_0_9"/>
<evidence type="ECO:0000313" key="19">
    <source>
        <dbReference type="EMBL" id="EHL16515.1"/>
    </source>
</evidence>
<keyword evidence="4" id="KW-0479">Metal-binding</keyword>
<dbReference type="Pfam" id="PF01546">
    <property type="entry name" value="Peptidase_M20"/>
    <property type="match status" value="1"/>
</dbReference>
<evidence type="ECO:0000256" key="3">
    <source>
        <dbReference type="ARBA" id="ARBA00022670"/>
    </source>
</evidence>
<dbReference type="EMBL" id="AFZE01000002">
    <property type="protein sequence ID" value="EHL16515.1"/>
    <property type="molecule type" value="Genomic_DNA"/>
</dbReference>
<dbReference type="PANTHER" id="PTHR43501">
    <property type="entry name" value="CYTOSOL NON-SPECIFIC DIPEPTIDASE"/>
    <property type="match status" value="1"/>
</dbReference>
<evidence type="ECO:0000256" key="2">
    <source>
        <dbReference type="ARBA" id="ARBA00001947"/>
    </source>
</evidence>
<evidence type="ECO:0000256" key="6">
    <source>
        <dbReference type="ARBA" id="ARBA00022833"/>
    </source>
</evidence>
<dbReference type="InterPro" id="IPR011650">
    <property type="entry name" value="Peptidase_M20_dimer"/>
</dbReference>
<accession>G9WY11</accession>
<dbReference type="FunFam" id="3.40.630.10:FF:000015">
    <property type="entry name" value="Aminoacyl-histidine dipeptidase PepD"/>
    <property type="match status" value="1"/>
</dbReference>
<comment type="cofactor">
    <cofactor evidence="1">
        <name>Co(2+)</name>
        <dbReference type="ChEBI" id="CHEBI:48828"/>
    </cofactor>
</comment>
<dbReference type="RefSeq" id="WP_009525297.1">
    <property type="nucleotide sequence ID" value="NZ_JH414551.1"/>
</dbReference>
<keyword evidence="6" id="KW-0862">Zinc</keyword>